<feature type="domain" description="Ig-like" evidence="11">
    <location>
        <begin position="1416"/>
        <end position="1504"/>
    </location>
</feature>
<dbReference type="RefSeq" id="XP_046761540.1">
    <property type="nucleotide sequence ID" value="XM_046905584.1"/>
</dbReference>
<dbReference type="InterPro" id="IPR013098">
    <property type="entry name" value="Ig_I-set"/>
</dbReference>
<feature type="region of interest" description="Disordered" evidence="10">
    <location>
        <begin position="280"/>
        <end position="300"/>
    </location>
</feature>
<dbReference type="GO" id="GO:0003007">
    <property type="term" value="P:heart morphogenesis"/>
    <property type="evidence" value="ECO:0007669"/>
    <property type="project" value="Ensembl"/>
</dbReference>
<dbReference type="PANTHER" id="PTHR47091">
    <property type="entry name" value="ALPHA-PROTEIN KINASE 2-RELATED"/>
    <property type="match status" value="1"/>
</dbReference>
<evidence type="ECO:0000256" key="7">
    <source>
        <dbReference type="ARBA" id="ARBA00023319"/>
    </source>
</evidence>
<proteinExistence type="inferred from homology"/>
<evidence type="ECO:0000256" key="5">
    <source>
        <dbReference type="ARBA" id="ARBA00022777"/>
    </source>
</evidence>
<dbReference type="RefSeq" id="XP_424461.3">
    <property type="nucleotide sequence ID" value="XM_424461.7"/>
</dbReference>
<feature type="domain" description="Alpha-type protein kinase" evidence="12">
    <location>
        <begin position="1531"/>
        <end position="1763"/>
    </location>
</feature>
<dbReference type="GO" id="GO:0004674">
    <property type="term" value="F:protein serine/threonine kinase activity"/>
    <property type="evidence" value="ECO:0007669"/>
    <property type="project" value="UniProtKB-KW"/>
</dbReference>
<feature type="compositionally biased region" description="Polar residues" evidence="10">
    <location>
        <begin position="1775"/>
        <end position="1787"/>
    </location>
</feature>
<dbReference type="FunCoup" id="A0A8V0YDH4">
    <property type="interactions" value="133"/>
</dbReference>
<dbReference type="GO" id="GO:0016323">
    <property type="term" value="C:basolateral plasma membrane"/>
    <property type="evidence" value="ECO:0007669"/>
    <property type="project" value="Ensembl"/>
</dbReference>
<keyword evidence="5" id="KW-0418">Kinase</keyword>
<dbReference type="RefSeq" id="XP_046793320.1">
    <property type="nucleotide sequence ID" value="XM_046937364.1"/>
</dbReference>
<dbReference type="OrthoDB" id="301415at2759"/>
<dbReference type="Ensembl" id="ENSGALT00010024700.1">
    <property type="protein sequence ID" value="ENSGALP00010014012.1"/>
    <property type="gene ID" value="ENSGALG00010010330.1"/>
</dbReference>
<name>A0A8V0YDH4_CHICK</name>
<dbReference type="GeneTree" id="ENSGT00940000160524"/>
<dbReference type="GeneID" id="426853"/>
<dbReference type="GO" id="GO:0003308">
    <property type="term" value="P:negative regulation of Wnt signaling pathway involved in heart development"/>
    <property type="evidence" value="ECO:0007669"/>
    <property type="project" value="Ensembl"/>
</dbReference>
<evidence type="ECO:0000259" key="11">
    <source>
        <dbReference type="PROSITE" id="PS50835"/>
    </source>
</evidence>
<dbReference type="InterPro" id="IPR036179">
    <property type="entry name" value="Ig-like_dom_sf"/>
</dbReference>
<dbReference type="GO" id="GO:0030010">
    <property type="term" value="P:establishment of cell polarity"/>
    <property type="evidence" value="ECO:0007669"/>
    <property type="project" value="Ensembl"/>
</dbReference>
<feature type="region of interest" description="Disordered" evidence="10">
    <location>
        <begin position="1037"/>
        <end position="1096"/>
    </location>
</feature>
<dbReference type="InterPro" id="IPR004166">
    <property type="entry name" value="a-kinase_dom"/>
</dbReference>
<comment type="catalytic activity">
    <reaction evidence="8">
        <text>L-threonyl-[protein] + ATP = O-phospho-L-threonyl-[protein] + ADP + H(+)</text>
        <dbReference type="Rhea" id="RHEA:46608"/>
        <dbReference type="Rhea" id="RHEA-COMP:11060"/>
        <dbReference type="Rhea" id="RHEA-COMP:11605"/>
        <dbReference type="ChEBI" id="CHEBI:15378"/>
        <dbReference type="ChEBI" id="CHEBI:30013"/>
        <dbReference type="ChEBI" id="CHEBI:30616"/>
        <dbReference type="ChEBI" id="CHEBI:61977"/>
        <dbReference type="ChEBI" id="CHEBI:456216"/>
        <dbReference type="EC" id="2.7.11.1"/>
    </reaction>
</comment>
<feature type="compositionally biased region" description="Polar residues" evidence="10">
    <location>
        <begin position="1228"/>
        <end position="1247"/>
    </location>
</feature>
<evidence type="ECO:0000256" key="10">
    <source>
        <dbReference type="SAM" id="MobiDB-lite"/>
    </source>
</evidence>
<keyword evidence="7" id="KW-0393">Immunoglobulin domain</keyword>
<dbReference type="CDD" id="cd16974">
    <property type="entry name" value="Alpha_kinase_ALPK2"/>
    <property type="match status" value="1"/>
</dbReference>
<evidence type="ECO:0000256" key="9">
    <source>
        <dbReference type="ARBA" id="ARBA00048679"/>
    </source>
</evidence>
<dbReference type="GO" id="GO:1905223">
    <property type="term" value="P:epicardium morphogenesis"/>
    <property type="evidence" value="ECO:0007669"/>
    <property type="project" value="Ensembl"/>
</dbReference>
<accession>A0A8V0YDH4</accession>
<evidence type="ECO:0000256" key="4">
    <source>
        <dbReference type="ARBA" id="ARBA00022679"/>
    </source>
</evidence>
<dbReference type="GO" id="GO:0055013">
    <property type="term" value="P:cardiac muscle cell development"/>
    <property type="evidence" value="ECO:0007669"/>
    <property type="project" value="Ensembl"/>
</dbReference>
<evidence type="ECO:0000256" key="8">
    <source>
        <dbReference type="ARBA" id="ARBA00047899"/>
    </source>
</evidence>
<organism evidence="13 14">
    <name type="scientific">Gallus gallus</name>
    <name type="common">Chicken</name>
    <dbReference type="NCBI Taxonomy" id="9031"/>
    <lineage>
        <taxon>Eukaryota</taxon>
        <taxon>Metazoa</taxon>
        <taxon>Chordata</taxon>
        <taxon>Craniata</taxon>
        <taxon>Vertebrata</taxon>
        <taxon>Euteleostomi</taxon>
        <taxon>Archelosauria</taxon>
        <taxon>Archosauria</taxon>
        <taxon>Dinosauria</taxon>
        <taxon>Saurischia</taxon>
        <taxon>Theropoda</taxon>
        <taxon>Coelurosauria</taxon>
        <taxon>Aves</taxon>
        <taxon>Neognathae</taxon>
        <taxon>Galloanserae</taxon>
        <taxon>Galliformes</taxon>
        <taxon>Phasianidae</taxon>
        <taxon>Phasianinae</taxon>
        <taxon>Gallus</taxon>
    </lineage>
</organism>
<dbReference type="Gene3D" id="3.20.200.10">
    <property type="entry name" value="MHCK/EF2 kinase"/>
    <property type="match status" value="1"/>
</dbReference>
<dbReference type="SUPFAM" id="SSF56112">
    <property type="entry name" value="Protein kinase-like (PK-like)"/>
    <property type="match status" value="1"/>
</dbReference>
<dbReference type="KEGG" id="gga:426853"/>
<reference evidence="13" key="2">
    <citation type="submission" date="2025-08" db="UniProtKB">
        <authorList>
            <consortium name="Ensembl"/>
        </authorList>
    </citation>
    <scope>IDENTIFICATION</scope>
    <source>
        <strain evidence="13">broiler</strain>
    </source>
</reference>
<dbReference type="GO" id="GO:0005524">
    <property type="term" value="F:ATP binding"/>
    <property type="evidence" value="ECO:0007669"/>
    <property type="project" value="InterPro"/>
</dbReference>
<reference evidence="13" key="1">
    <citation type="submission" date="2020-11" db="EMBL/GenBank/DDBJ databases">
        <title>Gallus gallus (Chicken) genome, bGalGal1, GRCg7b, maternal haplotype autosomes + Z &amp; W.</title>
        <authorList>
            <person name="Warren W."/>
            <person name="Formenti G."/>
            <person name="Fedrigo O."/>
            <person name="Haase B."/>
            <person name="Mountcastle J."/>
            <person name="Balacco J."/>
            <person name="Tracey A."/>
            <person name="Schneider V."/>
            <person name="Okimoto R."/>
            <person name="Cheng H."/>
            <person name="Hawken R."/>
            <person name="Howe K."/>
            <person name="Jarvis E.D."/>
        </authorList>
    </citation>
    <scope>NUCLEOTIDE SEQUENCE [LARGE SCALE GENOMIC DNA]</scope>
    <source>
        <strain evidence="13">Broiler</strain>
    </source>
</reference>
<sequence>MEDDMDVKNIFKTQENSCCVRDVSQNGDDLNNFNSMVCTTAGKTEKNCSRPLHSHPADPFTDCTDNCCLHVEDFVSGHSLADVQACEKTELHRSLPRNALLSERDSPIVNLNYFVKGDSENSDSILEIHPSVSDDRYDDDLEYLECSDVLTVHDNEIWEKKLQFLLESDDEDDLKLSKDCDGCAYFLSEMPCLFQVSDNITPMDTTIGLCGHQSKFKGVNIRRDPSTYSQSTLQTEMTLTVGHHREKTTGLKDKENCKVPVAPAALENDYLKMEEKNNGSVQPAADFSTDKPQNGDNAHAMADSCARDTGAALTNLPSETMTEGNMDADLVDESSLTPEEGRRNLLEENARHPVSTLTESLRRNLLKLLNPKELCRYVSNIGQSFQTAAEIESSALFPSQEGVLSTQICEETESLQMQAGLCHTEEADKDPRWEQKKTWGLCEQNQVPHGNVSPRKQGDSFKICAQNCDRPCMEPETEKEGIFTTCKCVGVIHSASEALCTEKTLQGKNANVQTYSQHDAPCDKRESCHQQVFWEQGTDISSKDNKPKNDTSPFPLWDTDSVPDKQECLCAVLSSAKLCDEPRGRGQRYDFDSHDSNDTDTLCSISSDALLFEANPQSVLESGEPGCKGDADLAAVHDKLWKLFHEDDSDCQIPFENCGITSLEMRPADTRVAEMNLLQETCSDHPVPQNVIEQQEPITQPPTGERTEKEDCSVSNILLKTDEAYNSVSRGNVFLTEADGTCLSSSSGNKAETVSVCTPKDVLNTEVCLEQKPSQTITDNNGSIRMTVYWEGKLTVNNALQTRDAESRRVLKSAQSSNLASDNENSAYVSDRSHWTTGQLLHTEQNIPLVSKTISKNTDEDDCHFKGCYPARNKLTYFPEGKFVLPSNSSDENTLQFAHGEHASVNTTGKSCEDDLHEKRNHSDLNAQNGTHSGSYHLLKNYDCQDVPVVSNAQKYSYLMKLPNLINTPGNITCRNLPHNTYQMTELQEQEIVFTPSSENPSLTDFCAEVPKYEPSKTEKEQRGICIGDEQRAETSCGSGVRDVSESQPAASPPSVSEQQVFFPDNTFKSDEELKPDSSNNYTYASGNVTSASVSTPLPRMVQNEYSSIASDDYRDVSNQMDIQQVNVGETSPFVIPVNQSKGALHSVSAMGSSGTGSQAQAECTQTAVKVDEKLCKLGTFCRALQDEFHNAPEASKERAILCENKQEIRRTIEYSPDDAEVKFPLHPSTSSKAQRQISNNITKQSSPNLISSSKLTEFNYSIKSTRCHKDGEVMTSGTAVGGLVGLPQGDNLYFQRQPPCSSTQPYSLALTAYDPFPVDAKRLESQERSKSCQTLPTVAEPEPIKCKQHIARSGNVATGAKKKLPPATLSKKPRLAERENVSKDPSCVKSEANIIYKENKKEQRKLISKKDSKAPKLLKKIQAELFPDCSGNIKLCCQFGDIHGDSTITWTKDSKLLAQLQRNAQDDSPVSLAIAKASNKDQGMYYCCLSNIYGRVTAEFNLTSEVLEHLSSFQHFEGVEEIEFMQLMFREDFICDSYFGGNLHGILATEELHFGEGMHRKAFRSKVMQGLVPVFSPGHPCVLKVHNAITYGTKSKDDLVQRNYKLALQECYVQNTAREYAKIYAAEAEPLEGFGEAPEIIPIFLVHRPANNIPYATVEEELIGEFVKYSVKDGKEINFLRRDSEAGQKCCTFQHWVYEKTNGNLLVTDLQGVGMKLTDVGIATLAKGYKGFKGNCSISFIEQFRALHQCNKYCEMLGLKSLRSTHQKQRKPTSMKSKTLPSSPTVKKTVCKKAREPRDFTSSEH</sequence>
<dbReference type="PROSITE" id="PS51158">
    <property type="entry name" value="ALPHA_KINASE"/>
    <property type="match status" value="1"/>
</dbReference>
<dbReference type="SUPFAM" id="SSF48726">
    <property type="entry name" value="Immunoglobulin"/>
    <property type="match status" value="1"/>
</dbReference>
<dbReference type="GO" id="GO:0042981">
    <property type="term" value="P:regulation of apoptotic process"/>
    <property type="evidence" value="ECO:0007669"/>
    <property type="project" value="Ensembl"/>
</dbReference>
<dbReference type="CTD" id="115701"/>
<reference evidence="13" key="3">
    <citation type="submission" date="2025-09" db="UniProtKB">
        <authorList>
            <consortium name="Ensembl"/>
        </authorList>
    </citation>
    <scope>IDENTIFICATION</scope>
    <source>
        <strain evidence="13">broiler</strain>
    </source>
</reference>
<dbReference type="PROSITE" id="PS50835">
    <property type="entry name" value="IG_LIKE"/>
    <property type="match status" value="1"/>
</dbReference>
<keyword evidence="4" id="KW-0808">Transferase</keyword>
<dbReference type="PANTHER" id="PTHR47091:SF2">
    <property type="entry name" value="ALPHA-PROTEIN KINASE 2"/>
    <property type="match status" value="1"/>
</dbReference>
<comment type="catalytic activity">
    <reaction evidence="9">
        <text>L-seryl-[protein] + ATP = O-phospho-L-seryl-[protein] + ADP + H(+)</text>
        <dbReference type="Rhea" id="RHEA:17989"/>
        <dbReference type="Rhea" id="RHEA-COMP:9863"/>
        <dbReference type="Rhea" id="RHEA-COMP:11604"/>
        <dbReference type="ChEBI" id="CHEBI:15378"/>
        <dbReference type="ChEBI" id="CHEBI:29999"/>
        <dbReference type="ChEBI" id="CHEBI:30616"/>
        <dbReference type="ChEBI" id="CHEBI:83421"/>
        <dbReference type="ChEBI" id="CHEBI:456216"/>
        <dbReference type="EC" id="2.7.11.1"/>
    </reaction>
</comment>
<dbReference type="Pfam" id="PF07679">
    <property type="entry name" value="I-set"/>
    <property type="match status" value="1"/>
</dbReference>
<feature type="region of interest" description="Disordered" evidence="10">
    <location>
        <begin position="1358"/>
        <end position="1384"/>
    </location>
</feature>
<dbReference type="OMA" id="CMEPRTE"/>
<feature type="compositionally biased region" description="Basic and acidic residues" evidence="10">
    <location>
        <begin position="1794"/>
        <end position="1806"/>
    </location>
</feature>
<dbReference type="InterPro" id="IPR011009">
    <property type="entry name" value="Kinase-like_dom_sf"/>
</dbReference>
<dbReference type="GO" id="GO:0010468">
    <property type="term" value="P:regulation of gene expression"/>
    <property type="evidence" value="ECO:0007669"/>
    <property type="project" value="Ensembl"/>
</dbReference>
<keyword evidence="6" id="KW-1015">Disulfide bond</keyword>
<evidence type="ECO:0000313" key="14">
    <source>
        <dbReference type="Proteomes" id="UP000000539"/>
    </source>
</evidence>
<feature type="region of interest" description="Disordered" evidence="10">
    <location>
        <begin position="1766"/>
        <end position="1806"/>
    </location>
</feature>
<dbReference type="Proteomes" id="UP000000539">
    <property type="component" value="Chromosome Z"/>
</dbReference>
<dbReference type="SMART" id="SM00811">
    <property type="entry name" value="Alpha_kinase"/>
    <property type="match status" value="1"/>
</dbReference>
<protein>
    <recommendedName>
        <fullName evidence="2">non-specific serine/threonine protein kinase</fullName>
        <ecNumber evidence="2">2.7.11.1</ecNumber>
    </recommendedName>
</protein>
<evidence type="ECO:0000256" key="6">
    <source>
        <dbReference type="ARBA" id="ARBA00023157"/>
    </source>
</evidence>
<evidence type="ECO:0000256" key="2">
    <source>
        <dbReference type="ARBA" id="ARBA00012513"/>
    </source>
</evidence>
<dbReference type="InterPro" id="IPR013783">
    <property type="entry name" value="Ig-like_fold"/>
</dbReference>
<dbReference type="Gene3D" id="2.60.40.10">
    <property type="entry name" value="Immunoglobulins"/>
    <property type="match status" value="1"/>
</dbReference>
<dbReference type="InterPro" id="IPR007110">
    <property type="entry name" value="Ig-like_dom"/>
</dbReference>
<evidence type="ECO:0000256" key="3">
    <source>
        <dbReference type="ARBA" id="ARBA00022527"/>
    </source>
</evidence>
<evidence type="ECO:0000313" key="13">
    <source>
        <dbReference type="Ensembl" id="ENSGALP00010014012.1"/>
    </source>
</evidence>
<dbReference type="EC" id="2.7.11.1" evidence="2"/>
<feature type="compositionally biased region" description="Polar residues" evidence="10">
    <location>
        <begin position="1077"/>
        <end position="1096"/>
    </location>
</feature>
<evidence type="ECO:0000256" key="1">
    <source>
        <dbReference type="ARBA" id="ARBA00008651"/>
    </source>
</evidence>
<evidence type="ECO:0000259" key="12">
    <source>
        <dbReference type="PROSITE" id="PS51158"/>
    </source>
</evidence>
<gene>
    <name evidence="13" type="primary">ALPK2</name>
</gene>
<comment type="similarity">
    <text evidence="1">Belongs to the protein kinase superfamily. Alpha-type protein kinase family. ALPK subfamily.</text>
</comment>
<keyword evidence="3" id="KW-0723">Serine/threonine-protein kinase</keyword>
<feature type="region of interest" description="Disordered" evidence="10">
    <location>
        <begin position="1226"/>
        <end position="1247"/>
    </location>
</feature>
<keyword evidence="14" id="KW-1185">Reference proteome</keyword>
<dbReference type="RefSeq" id="XP_046793321.1">
    <property type="nucleotide sequence ID" value="XM_046937365.1"/>
</dbReference>
<dbReference type="Pfam" id="PF02816">
    <property type="entry name" value="Alpha_kinase"/>
    <property type="match status" value="1"/>
</dbReference>
<feature type="compositionally biased region" description="Polar residues" evidence="10">
    <location>
        <begin position="1046"/>
        <end position="1060"/>
    </location>
</feature>